<feature type="region of interest" description="Disordered" evidence="1">
    <location>
        <begin position="98"/>
        <end position="124"/>
    </location>
</feature>
<feature type="compositionally biased region" description="Polar residues" evidence="1">
    <location>
        <begin position="868"/>
        <end position="882"/>
    </location>
</feature>
<feature type="signal peptide" evidence="2">
    <location>
        <begin position="1"/>
        <end position="18"/>
    </location>
</feature>
<feature type="region of interest" description="Disordered" evidence="1">
    <location>
        <begin position="864"/>
        <end position="888"/>
    </location>
</feature>
<evidence type="ECO:0000256" key="2">
    <source>
        <dbReference type="SAM" id="SignalP"/>
    </source>
</evidence>
<feature type="chain" id="PRO_5030598730" evidence="2">
    <location>
        <begin position="19"/>
        <end position="888"/>
    </location>
</feature>
<evidence type="ECO:0000313" key="3">
    <source>
        <dbReference type="EMBL" id="CAD7258957.1"/>
    </source>
</evidence>
<keyword evidence="2" id="KW-0732">Signal</keyword>
<gene>
    <name evidence="3" type="ORF">TSIB3V08_LOCUS3177</name>
</gene>
<dbReference type="EMBL" id="OC001032">
    <property type="protein sequence ID" value="CAD7258957.1"/>
    <property type="molecule type" value="Genomic_DNA"/>
</dbReference>
<organism evidence="3">
    <name type="scientific">Timema shepardi</name>
    <name type="common">Walking stick</name>
    <dbReference type="NCBI Taxonomy" id="629360"/>
    <lineage>
        <taxon>Eukaryota</taxon>
        <taxon>Metazoa</taxon>
        <taxon>Ecdysozoa</taxon>
        <taxon>Arthropoda</taxon>
        <taxon>Hexapoda</taxon>
        <taxon>Insecta</taxon>
        <taxon>Pterygota</taxon>
        <taxon>Neoptera</taxon>
        <taxon>Polyneoptera</taxon>
        <taxon>Phasmatodea</taxon>
        <taxon>Timematodea</taxon>
        <taxon>Timematoidea</taxon>
        <taxon>Timematidae</taxon>
        <taxon>Timema</taxon>
    </lineage>
</organism>
<protein>
    <submittedName>
        <fullName evidence="3">Uncharacterized protein</fullName>
    </submittedName>
</protein>
<sequence>MDGLGMMMMMMMMMGGLGRKLQWCEESWRRPIDWVSPSLWQVASGPLPSLKGIGMLSEELANALVVLSSPAEDGEIEVRISVGIAKVELEEVNPQLRGGRVENHLGKTTPSSPDRDSNLDLPVLSSRAQHDKRVSQLRHRGGSELIPELAHFYRLRFYIPANKNYSSPMASLVLTDSSKLTADGFKNSQPPISPSLTIESNTKVIRQITRNCRIRFAWFRRCLLVVFRVSRDQKPRTVLSTTVKSPGGLMGSAHAALHHAPLGPSYPGYRTMRLVRLGSWKWIKGWKGVWARRSLKPNLPKPGYMRGNDCGGESYFSDPPNQRGAFKLKTLYWSKYLPQRKTPRSRLKIYEATFRFKAVFLPFSSWLFIGYPKPTGGLGALRVLTHDTIGHQRHRIGAMWKTGAGPTIFFSPLLNVSLPAGISGLVQILHYAEIRPAPRQDSPRSREKFHLWDCSRNFVEEFPWEILSKYEVHLVPLEHVLLLRSQLLCYWTFLYHMLSCCLFPAVTQSCVKHSYAKEDSIVRPLSGTINKISSTKAPNLAVSGSYSTTCNPESNAKSQIISHSPIFEGNTSPVFLPKNTSGNLRNLGGVQQEVMSPSGILSIVIKAARVLIFPVIIWGDMVDRNLFLFVTFPGAITIHAMDLNHRPSDELNSITGAERGHRQRGNEMYRYHPQYTQLGSSSGILVFGSLVYCESSALHHATTKVVHPTEIQTSFDFPALDSLALHETSTLANYNAENFYNGGSTWFNFGSRCRKERLKERDARTEPKRKCDHAPLGGRLEHVYAQHLVSAQELGRSAAGEENTKKDHGVCGDGFTALASTTLNQSSGSTSWTPGQLNQGISIQPGYRLTATLEAGDTHFSSKVAPLNSATRLGRPTSTHLTPDSDDE</sequence>
<name>A0A7R9AR83_TIMSH</name>
<accession>A0A7R9AR83</accession>
<dbReference type="AlphaFoldDB" id="A0A7R9AR83"/>
<evidence type="ECO:0000256" key="1">
    <source>
        <dbReference type="SAM" id="MobiDB-lite"/>
    </source>
</evidence>
<proteinExistence type="predicted"/>
<reference evidence="3" key="1">
    <citation type="submission" date="2020-11" db="EMBL/GenBank/DDBJ databases">
        <authorList>
            <person name="Tran Van P."/>
        </authorList>
    </citation>
    <scope>NUCLEOTIDE SEQUENCE</scope>
</reference>